<name>A0ABT5DG44_9BACT</name>
<gene>
    <name evidence="1" type="ORF">POL68_25010</name>
</gene>
<organism evidence="1 2">
    <name type="scientific">Stigmatella ashevillensis</name>
    <dbReference type="NCBI Taxonomy" id="2995309"/>
    <lineage>
        <taxon>Bacteria</taxon>
        <taxon>Pseudomonadati</taxon>
        <taxon>Myxococcota</taxon>
        <taxon>Myxococcia</taxon>
        <taxon>Myxococcales</taxon>
        <taxon>Cystobacterineae</taxon>
        <taxon>Archangiaceae</taxon>
        <taxon>Stigmatella</taxon>
    </lineage>
</organism>
<keyword evidence="2" id="KW-1185">Reference proteome</keyword>
<reference evidence="1 2" key="1">
    <citation type="submission" date="2022-11" db="EMBL/GenBank/DDBJ databases">
        <title>Minimal conservation of predation-associated metabolite biosynthetic gene clusters underscores biosynthetic potential of Myxococcota including descriptions for ten novel species: Archangium lansinium sp. nov., Myxococcus landrumus sp. nov., Nannocystis bai.</title>
        <authorList>
            <person name="Ahearne A."/>
            <person name="Stevens C."/>
            <person name="Dowd S."/>
        </authorList>
    </citation>
    <scope>NUCLEOTIDE SEQUENCE [LARGE SCALE GENOMIC DNA]</scope>
    <source>
        <strain evidence="1 2">NCWAL01</strain>
    </source>
</reference>
<comment type="caution">
    <text evidence="1">The sequence shown here is derived from an EMBL/GenBank/DDBJ whole genome shotgun (WGS) entry which is preliminary data.</text>
</comment>
<proteinExistence type="predicted"/>
<sequence>MHLTLLLRNRVFHYEPIWHWEDLPQQYASLRQALGWFEPELDVC</sequence>
<dbReference type="RefSeq" id="WP_272141749.1">
    <property type="nucleotide sequence ID" value="NZ_JAQNDM010000002.1"/>
</dbReference>
<evidence type="ECO:0000313" key="1">
    <source>
        <dbReference type="EMBL" id="MDC0711753.1"/>
    </source>
</evidence>
<evidence type="ECO:0000313" key="2">
    <source>
        <dbReference type="Proteomes" id="UP001221838"/>
    </source>
</evidence>
<dbReference type="EMBL" id="JAQNDM010000002">
    <property type="protein sequence ID" value="MDC0711753.1"/>
    <property type="molecule type" value="Genomic_DNA"/>
</dbReference>
<dbReference type="Proteomes" id="UP001221838">
    <property type="component" value="Unassembled WGS sequence"/>
</dbReference>
<accession>A0ABT5DG44</accession>
<protein>
    <submittedName>
        <fullName evidence="1">Uncharacterized protein</fullName>
    </submittedName>
</protein>